<reference evidence="4 5" key="1">
    <citation type="submission" date="2019-05" db="EMBL/GenBank/DDBJ databases">
        <title>Mikania micrantha, genome provides insights into the molecular mechanism of rapid growth.</title>
        <authorList>
            <person name="Liu B."/>
        </authorList>
    </citation>
    <scope>NUCLEOTIDE SEQUENCE [LARGE SCALE GENOMIC DNA]</scope>
    <source>
        <strain evidence="4">NLD-2019</strain>
        <tissue evidence="4">Leaf</tissue>
    </source>
</reference>
<dbReference type="Pfam" id="PF00098">
    <property type="entry name" value="zf-CCHC"/>
    <property type="match status" value="1"/>
</dbReference>
<dbReference type="PROSITE" id="PS50158">
    <property type="entry name" value="ZF_CCHC"/>
    <property type="match status" value="2"/>
</dbReference>
<dbReference type="SUPFAM" id="SSF56672">
    <property type="entry name" value="DNA/RNA polymerases"/>
    <property type="match status" value="1"/>
</dbReference>
<feature type="domain" description="CCHC-type" evidence="3">
    <location>
        <begin position="315"/>
        <end position="329"/>
    </location>
</feature>
<name>A0A5N6NW65_9ASTR</name>
<keyword evidence="1" id="KW-0863">Zinc-finger</keyword>
<organism evidence="4 5">
    <name type="scientific">Mikania micrantha</name>
    <name type="common">bitter vine</name>
    <dbReference type="NCBI Taxonomy" id="192012"/>
    <lineage>
        <taxon>Eukaryota</taxon>
        <taxon>Viridiplantae</taxon>
        <taxon>Streptophyta</taxon>
        <taxon>Embryophyta</taxon>
        <taxon>Tracheophyta</taxon>
        <taxon>Spermatophyta</taxon>
        <taxon>Magnoliopsida</taxon>
        <taxon>eudicotyledons</taxon>
        <taxon>Gunneridae</taxon>
        <taxon>Pentapetalae</taxon>
        <taxon>asterids</taxon>
        <taxon>campanulids</taxon>
        <taxon>Asterales</taxon>
        <taxon>Asteraceae</taxon>
        <taxon>Asteroideae</taxon>
        <taxon>Heliantheae alliance</taxon>
        <taxon>Eupatorieae</taxon>
        <taxon>Mikania</taxon>
    </lineage>
</organism>
<dbReference type="EMBL" id="SZYD01000009">
    <property type="protein sequence ID" value="KAD5318373.1"/>
    <property type="molecule type" value="Genomic_DNA"/>
</dbReference>
<dbReference type="Gene3D" id="2.40.70.10">
    <property type="entry name" value="Acid Proteases"/>
    <property type="match status" value="1"/>
</dbReference>
<accession>A0A5N6NW65</accession>
<feature type="region of interest" description="Disordered" evidence="2">
    <location>
        <begin position="248"/>
        <end position="269"/>
    </location>
</feature>
<dbReference type="Gene3D" id="3.10.10.10">
    <property type="entry name" value="HIV Type 1 Reverse Transcriptase, subunit A, domain 1"/>
    <property type="match status" value="1"/>
</dbReference>
<keyword evidence="5" id="KW-1185">Reference proteome</keyword>
<dbReference type="SUPFAM" id="SSF50630">
    <property type="entry name" value="Acid proteases"/>
    <property type="match status" value="1"/>
</dbReference>
<proteinExistence type="predicted"/>
<dbReference type="PANTHER" id="PTHR15503:SF45">
    <property type="entry name" value="RNA-DIRECTED DNA POLYMERASE HOMOLOG"/>
    <property type="match status" value="1"/>
</dbReference>
<sequence length="618" mass="70111">MASSRSAQSSVGVGASTSTEPTVVRIKSTTRNKDLFQHFDLCEMSNGADKAPRKGCEAEERKGCSYKTFMACKPKDFEERDRAVGAIRWLEDMESVLDINDCKEDNKVKYATHSLKGAALTWWNTVVKTRGRNAIKVMNWKAFKDLVTEKFCPINELERIEAEFLAHEMIGLDHTKYINRFNELALLVPHLVTPETKRIGRYIWGLAPQIRGYVRTARPSTFQSAVELGGTLTDEIVRCGRINQERAGDKRKWQDNRNERKGDQKFRKFESKGNDFGRAKTATTPIPGRKIYLGTSSWCDKCKIHHQGECNPKYCYKCKKAGHLLKDCRVKDVARCYECGDTGHLRNVCPKLKRDKPQKATGIAFVLTATEAQKDPEMITGTFLLNNHVASVLIDTGATFSFISTKFRSLLDKQSTCLKDICEVEIATGKVISIKEMLKDCELVMEGQKFKIDLLRIELGGFDVVIGMDWLAMNKVELNCEHKIITIPLTNDKKMVVIGHKVRELPHIISYAKTEKYSRKGNITYLAYVITKKEDAVPKEIPIVSEYLDVFPEELPGVPPPRQVEFRIDLIPGAAPVAKAPYRLAPFEMQEMVIQILELMDKGFIRPSFSPWGAQYYL</sequence>
<comment type="caution">
    <text evidence="4">The sequence shown here is derived from an EMBL/GenBank/DDBJ whole genome shotgun (WGS) entry which is preliminary data.</text>
</comment>
<dbReference type="InterPro" id="IPR032567">
    <property type="entry name" value="RTL1-rel"/>
</dbReference>
<keyword evidence="1" id="KW-0862">Zinc</keyword>
<feature type="domain" description="CCHC-type" evidence="3">
    <location>
        <begin position="335"/>
        <end position="351"/>
    </location>
</feature>
<evidence type="ECO:0000313" key="4">
    <source>
        <dbReference type="EMBL" id="KAD5318373.1"/>
    </source>
</evidence>
<dbReference type="Gene3D" id="4.10.60.10">
    <property type="entry name" value="Zinc finger, CCHC-type"/>
    <property type="match status" value="1"/>
</dbReference>
<dbReference type="InterPro" id="IPR005162">
    <property type="entry name" value="Retrotrans_gag_dom"/>
</dbReference>
<dbReference type="GO" id="GO:0003676">
    <property type="term" value="F:nucleic acid binding"/>
    <property type="evidence" value="ECO:0007669"/>
    <property type="project" value="InterPro"/>
</dbReference>
<dbReference type="InterPro" id="IPR001878">
    <property type="entry name" value="Znf_CCHC"/>
</dbReference>
<dbReference type="InterPro" id="IPR021109">
    <property type="entry name" value="Peptidase_aspartic_dom_sf"/>
</dbReference>
<dbReference type="Proteomes" id="UP000326396">
    <property type="component" value="Linkage Group LG17"/>
</dbReference>
<evidence type="ECO:0000256" key="2">
    <source>
        <dbReference type="SAM" id="MobiDB-lite"/>
    </source>
</evidence>
<evidence type="ECO:0000259" key="3">
    <source>
        <dbReference type="PROSITE" id="PS50158"/>
    </source>
</evidence>
<gene>
    <name evidence="4" type="ORF">E3N88_18319</name>
</gene>
<dbReference type="PANTHER" id="PTHR15503">
    <property type="entry name" value="LDOC1 RELATED"/>
    <property type="match status" value="1"/>
</dbReference>
<dbReference type="GO" id="GO:0008270">
    <property type="term" value="F:zinc ion binding"/>
    <property type="evidence" value="ECO:0007669"/>
    <property type="project" value="UniProtKB-KW"/>
</dbReference>
<dbReference type="OrthoDB" id="3863715at2759"/>
<dbReference type="Pfam" id="PF08284">
    <property type="entry name" value="RVP_2"/>
    <property type="match status" value="1"/>
</dbReference>
<feature type="compositionally biased region" description="Polar residues" evidence="2">
    <location>
        <begin position="1"/>
        <end position="21"/>
    </location>
</feature>
<dbReference type="Pfam" id="PF03732">
    <property type="entry name" value="Retrotrans_gag"/>
    <property type="match status" value="1"/>
</dbReference>
<dbReference type="SMART" id="SM00343">
    <property type="entry name" value="ZnF_C2HC"/>
    <property type="match status" value="2"/>
</dbReference>
<protein>
    <recommendedName>
        <fullName evidence="3">CCHC-type domain-containing protein</fullName>
    </recommendedName>
</protein>
<dbReference type="SUPFAM" id="SSF57756">
    <property type="entry name" value="Retrovirus zinc finger-like domains"/>
    <property type="match status" value="1"/>
</dbReference>
<feature type="region of interest" description="Disordered" evidence="2">
    <location>
        <begin position="1"/>
        <end position="23"/>
    </location>
</feature>
<evidence type="ECO:0000256" key="1">
    <source>
        <dbReference type="PROSITE-ProRule" id="PRU00047"/>
    </source>
</evidence>
<dbReference type="InterPro" id="IPR036875">
    <property type="entry name" value="Znf_CCHC_sf"/>
</dbReference>
<dbReference type="InterPro" id="IPR043502">
    <property type="entry name" value="DNA/RNA_pol_sf"/>
</dbReference>
<dbReference type="CDD" id="cd00303">
    <property type="entry name" value="retropepsin_like"/>
    <property type="match status" value="1"/>
</dbReference>
<dbReference type="AlphaFoldDB" id="A0A5N6NW65"/>
<keyword evidence="1" id="KW-0479">Metal-binding</keyword>
<evidence type="ECO:0000313" key="5">
    <source>
        <dbReference type="Proteomes" id="UP000326396"/>
    </source>
</evidence>